<feature type="coiled-coil region" evidence="2">
    <location>
        <begin position="87"/>
        <end position="117"/>
    </location>
</feature>
<evidence type="ECO:0000313" key="4">
    <source>
        <dbReference type="EMBL" id="CAA6818572.1"/>
    </source>
</evidence>
<name>A0A6S6TCJ8_9GAMM</name>
<dbReference type="InterPro" id="IPR000551">
    <property type="entry name" value="MerR-type_HTH_dom"/>
</dbReference>
<evidence type="ECO:0000256" key="1">
    <source>
        <dbReference type="ARBA" id="ARBA00023125"/>
    </source>
</evidence>
<dbReference type="InterPro" id="IPR047057">
    <property type="entry name" value="MerR_fam"/>
</dbReference>
<dbReference type="PANTHER" id="PTHR30204:SF58">
    <property type="entry name" value="HTH-TYPE TRANSCRIPTIONAL REGULATOR YFMP"/>
    <property type="match status" value="1"/>
</dbReference>
<dbReference type="InterPro" id="IPR009061">
    <property type="entry name" value="DNA-bd_dom_put_sf"/>
</dbReference>
<proteinExistence type="predicted"/>
<feature type="domain" description="HTH merR-type" evidence="3">
    <location>
        <begin position="3"/>
        <end position="70"/>
    </location>
</feature>
<dbReference type="PANTHER" id="PTHR30204">
    <property type="entry name" value="REDOX-CYCLING DRUG-SENSING TRANSCRIPTIONAL ACTIVATOR SOXR"/>
    <property type="match status" value="1"/>
</dbReference>
<gene>
    <name evidence="4" type="ORF">HELGO_WM49627</name>
</gene>
<dbReference type="Pfam" id="PF13411">
    <property type="entry name" value="MerR_1"/>
    <property type="match status" value="1"/>
</dbReference>
<dbReference type="GO" id="GO:0003700">
    <property type="term" value="F:DNA-binding transcription factor activity"/>
    <property type="evidence" value="ECO:0007669"/>
    <property type="project" value="InterPro"/>
</dbReference>
<organism evidence="4">
    <name type="scientific">uncultured Thiotrichaceae bacterium</name>
    <dbReference type="NCBI Taxonomy" id="298394"/>
    <lineage>
        <taxon>Bacteria</taxon>
        <taxon>Pseudomonadati</taxon>
        <taxon>Pseudomonadota</taxon>
        <taxon>Gammaproteobacteria</taxon>
        <taxon>Thiotrichales</taxon>
        <taxon>Thiotrichaceae</taxon>
        <taxon>environmental samples</taxon>
    </lineage>
</organism>
<dbReference type="PROSITE" id="PS50937">
    <property type="entry name" value="HTH_MERR_2"/>
    <property type="match status" value="1"/>
</dbReference>
<dbReference type="EMBL" id="CACVAV010000290">
    <property type="protein sequence ID" value="CAA6818572.1"/>
    <property type="molecule type" value="Genomic_DNA"/>
</dbReference>
<dbReference type="CDD" id="cd04776">
    <property type="entry name" value="HTH_GnyR"/>
    <property type="match status" value="1"/>
</dbReference>
<evidence type="ECO:0000259" key="3">
    <source>
        <dbReference type="PROSITE" id="PS50937"/>
    </source>
</evidence>
<accession>A0A6S6TCJ8</accession>
<evidence type="ECO:0000256" key="2">
    <source>
        <dbReference type="SAM" id="Coils"/>
    </source>
</evidence>
<dbReference type="Gene3D" id="1.10.1660.10">
    <property type="match status" value="1"/>
</dbReference>
<keyword evidence="1" id="KW-0238">DNA-binding</keyword>
<dbReference type="AlphaFoldDB" id="A0A6S6TCJ8"/>
<dbReference type="SMART" id="SM00422">
    <property type="entry name" value="HTH_MERR"/>
    <property type="match status" value="1"/>
</dbReference>
<protein>
    <submittedName>
        <fullName evidence="4">Predicted transcriptional regulator LiuR of leucine degradation pathway, MerR family</fullName>
    </submittedName>
</protein>
<dbReference type="SUPFAM" id="SSF46955">
    <property type="entry name" value="Putative DNA-binding domain"/>
    <property type="match status" value="1"/>
</dbReference>
<reference evidence="4" key="1">
    <citation type="submission" date="2020-01" db="EMBL/GenBank/DDBJ databases">
        <authorList>
            <person name="Meier V. D."/>
            <person name="Meier V D."/>
        </authorList>
    </citation>
    <scope>NUCLEOTIDE SEQUENCE</scope>
    <source>
        <strain evidence="4">HLG_WM_MAG_08</strain>
    </source>
</reference>
<sequence length="130" mass="15324">MKLWTISELCSELGITTRTIRFYEDKGLLTPERLGANRIYSYKDKARMQLILRGKRLGFALDEIKEYIDLYDADLGPMQREQINFLLERVKERRVALIKQQNDLQEMLRELTLIEDECQGMLNVRPTVKG</sequence>
<dbReference type="GO" id="GO:0003677">
    <property type="term" value="F:DNA binding"/>
    <property type="evidence" value="ECO:0007669"/>
    <property type="project" value="UniProtKB-KW"/>
</dbReference>
<keyword evidence="2" id="KW-0175">Coiled coil</keyword>